<dbReference type="Pfam" id="PF07728">
    <property type="entry name" value="AAA_5"/>
    <property type="match status" value="1"/>
</dbReference>
<gene>
    <name evidence="2" type="ORF">ERS852540_00884</name>
</gene>
<reference evidence="2 3" key="1">
    <citation type="submission" date="2015-09" db="EMBL/GenBank/DDBJ databases">
        <authorList>
            <consortium name="Pathogen Informatics"/>
        </authorList>
    </citation>
    <scope>NUCLEOTIDE SEQUENCE [LARGE SCALE GENOMIC DNA]</scope>
    <source>
        <strain evidence="2 3">2789STDY5834928</strain>
    </source>
</reference>
<protein>
    <submittedName>
        <fullName evidence="2">ATPase family associated with various cellular activities (AAA)</fullName>
    </submittedName>
</protein>
<dbReference type="GO" id="GO:0016887">
    <property type="term" value="F:ATP hydrolysis activity"/>
    <property type="evidence" value="ECO:0007669"/>
    <property type="project" value="InterPro"/>
</dbReference>
<evidence type="ECO:0000313" key="3">
    <source>
        <dbReference type="Proteomes" id="UP000095662"/>
    </source>
</evidence>
<dbReference type="EMBL" id="CZBY01000005">
    <property type="protein sequence ID" value="CUQ84469.1"/>
    <property type="molecule type" value="Genomic_DNA"/>
</dbReference>
<accession>A0A174ZHT1</accession>
<dbReference type="SUPFAM" id="SSF52540">
    <property type="entry name" value="P-loop containing nucleoside triphosphate hydrolases"/>
    <property type="match status" value="1"/>
</dbReference>
<dbReference type="Proteomes" id="UP000095662">
    <property type="component" value="Unassembled WGS sequence"/>
</dbReference>
<dbReference type="Gene3D" id="3.40.50.300">
    <property type="entry name" value="P-loop containing nucleotide triphosphate hydrolases"/>
    <property type="match status" value="1"/>
</dbReference>
<feature type="domain" description="AAA+ ATPase" evidence="1">
    <location>
        <begin position="32"/>
        <end position="180"/>
    </location>
</feature>
<proteinExistence type="predicted"/>
<dbReference type="CDD" id="cd00009">
    <property type="entry name" value="AAA"/>
    <property type="match status" value="1"/>
</dbReference>
<dbReference type="InterPro" id="IPR011704">
    <property type="entry name" value="ATPase_dyneun-rel_AAA"/>
</dbReference>
<dbReference type="InterPro" id="IPR027417">
    <property type="entry name" value="P-loop_NTPase"/>
</dbReference>
<dbReference type="InterPro" id="IPR003593">
    <property type="entry name" value="AAA+_ATPase"/>
</dbReference>
<dbReference type="STRING" id="39492.ERS852540_00884"/>
<dbReference type="SMART" id="SM00382">
    <property type="entry name" value="AAA"/>
    <property type="match status" value="1"/>
</dbReference>
<evidence type="ECO:0000259" key="1">
    <source>
        <dbReference type="SMART" id="SM00382"/>
    </source>
</evidence>
<organism evidence="2 3">
    <name type="scientific">[Eubacterium] siraeum</name>
    <dbReference type="NCBI Taxonomy" id="39492"/>
    <lineage>
        <taxon>Bacteria</taxon>
        <taxon>Bacillati</taxon>
        <taxon>Bacillota</taxon>
        <taxon>Clostridia</taxon>
        <taxon>Eubacteriales</taxon>
        <taxon>Oscillospiraceae</taxon>
        <taxon>Oscillospiraceae incertae sedis</taxon>
    </lineage>
</organism>
<evidence type="ECO:0000313" key="2">
    <source>
        <dbReference type="EMBL" id="CUQ84469.1"/>
    </source>
</evidence>
<dbReference type="GO" id="GO:0005524">
    <property type="term" value="F:ATP binding"/>
    <property type="evidence" value="ECO:0007669"/>
    <property type="project" value="InterPro"/>
</dbReference>
<sequence length="501" mass="57084">MNIKEAKEQIKNAMTAYFTKDETGGYAIPVEKQRPVFLMGPPGIGKTAIMEQVASEMGVGLLSYSMTHHTRQSALGLPFIVHKNYGGKEYDVSEYTMSEIISAVYDLMENTGVKEGILFLDEINCVSETLAPIMLQFLQYKVFGRHRVPDGWIIVTAGNPPEYNNSVREFDIVTWDRLKRIDIEPDFTAWKEYAYKAGVHASVLTYLEIKKADFYRIESTVDGKSFVTARGWEDLSQMITLYEKNNIKVDIKLIRQYIQHDRTARNFAAYYDLFNKYRSDYQIDEILSGNASDSIKDRAENAKFDERLSLLGLILDSVTASAKQVTDGEDMLRETLVTLKEFKLRTHDSDISAEKLMNELIAVKKNELENGKQSSSISVSRQKTLARAISQLENMTALTVGKDGKTAFADIRSRYDNLVSELKISAKTARDKMSNAFIFCNEVYTDGQEMLILVTELTANSHTARFISEFGCKEYYEHNKALLFIDRSKEIMQRLEEFGEI</sequence>
<name>A0A174ZHT1_9FIRM</name>
<dbReference type="AlphaFoldDB" id="A0A174ZHT1"/>
<dbReference type="OrthoDB" id="9808317at2"/>